<dbReference type="SUPFAM" id="SSF55874">
    <property type="entry name" value="ATPase domain of HSP90 chaperone/DNA topoisomerase II/histidine kinase"/>
    <property type="match status" value="1"/>
</dbReference>
<evidence type="ECO:0000313" key="2">
    <source>
        <dbReference type="Proteomes" id="UP000259030"/>
    </source>
</evidence>
<organism evidence="1 2">
    <name type="scientific">Deinococcus ficus</name>
    <dbReference type="NCBI Taxonomy" id="317577"/>
    <lineage>
        <taxon>Bacteria</taxon>
        <taxon>Thermotogati</taxon>
        <taxon>Deinococcota</taxon>
        <taxon>Deinococci</taxon>
        <taxon>Deinococcales</taxon>
        <taxon>Deinococcaceae</taxon>
        <taxon>Deinococcus</taxon>
    </lineage>
</organism>
<dbReference type="KEGG" id="dfc:DFI_14050"/>
<keyword evidence="2" id="KW-1185">Reference proteome</keyword>
<dbReference type="Proteomes" id="UP000259030">
    <property type="component" value="Plasmid pDFI1"/>
</dbReference>
<proteinExistence type="predicted"/>
<sequence length="80" mass="8822">MTTARRQESEDLTGVQDNGVGFNHRLREKAVELFGRHKTGTPEGSGVELATVRQVCGFTGGRTRCDYGPIFWLSGGRLPR</sequence>
<dbReference type="RefSeq" id="WP_027463615.1">
    <property type="nucleotide sequence ID" value="NZ_CP021082.1"/>
</dbReference>
<geneLocation type="plasmid" evidence="2">
    <name>pdfi1</name>
</geneLocation>
<dbReference type="Gene3D" id="3.30.565.10">
    <property type="entry name" value="Histidine kinase-like ATPase, C-terminal domain"/>
    <property type="match status" value="1"/>
</dbReference>
<keyword evidence="1" id="KW-0614">Plasmid</keyword>
<dbReference type="AlphaFoldDB" id="A0A221T077"/>
<gene>
    <name evidence="1" type="ORF">DFI_14050</name>
</gene>
<name>A0A221T077_9DEIO</name>
<reference evidence="1 2" key="1">
    <citation type="submission" date="2017-05" db="EMBL/GenBank/DDBJ databases">
        <title>The complete genome sequence of Deinococcus ficus isolated from the rhizosphere of the Ficus religiosa L. in Taiwan.</title>
        <authorList>
            <person name="Wu K.-M."/>
            <person name="Liao T.-L."/>
            <person name="Liu Y.-M."/>
            <person name="Young C.-C."/>
            <person name="Tsai S.-F."/>
        </authorList>
    </citation>
    <scope>NUCLEOTIDE SEQUENCE [LARGE SCALE GENOMIC DNA]</scope>
    <source>
        <strain evidence="1 2">CC-FR2-10</strain>
        <plasmid evidence="2">pdfi1</plasmid>
    </source>
</reference>
<evidence type="ECO:0000313" key="1">
    <source>
        <dbReference type="EMBL" id="ASN82312.1"/>
    </source>
</evidence>
<accession>A0A221T077</accession>
<dbReference type="EMBL" id="CP021082">
    <property type="protein sequence ID" value="ASN82312.1"/>
    <property type="molecule type" value="Genomic_DNA"/>
</dbReference>
<dbReference type="InterPro" id="IPR036890">
    <property type="entry name" value="HATPase_C_sf"/>
</dbReference>
<protein>
    <submittedName>
        <fullName evidence="1">Uncharacterized protein</fullName>
    </submittedName>
</protein>